<dbReference type="KEGG" id="prag:EKN56_16980"/>
<comment type="pathway">
    <text evidence="1 6">Carbohydrate biosynthesis; dTDP-L-rhamnose biosynthesis.</text>
</comment>
<dbReference type="InterPro" id="IPR029903">
    <property type="entry name" value="RmlD-like-bd"/>
</dbReference>
<dbReference type="GO" id="GO:0009243">
    <property type="term" value="P:O antigen biosynthetic process"/>
    <property type="evidence" value="ECO:0007669"/>
    <property type="project" value="UniProtKB-UniPathway"/>
</dbReference>
<evidence type="ECO:0000256" key="3">
    <source>
        <dbReference type="ARBA" id="ARBA00012929"/>
    </source>
</evidence>
<dbReference type="GO" id="GO:0008831">
    <property type="term" value="F:dTDP-4-dehydrorhamnose reductase activity"/>
    <property type="evidence" value="ECO:0007669"/>
    <property type="project" value="UniProtKB-EC"/>
</dbReference>
<evidence type="ECO:0000256" key="2">
    <source>
        <dbReference type="ARBA" id="ARBA00010944"/>
    </source>
</evidence>
<name>A0A411WP55_9GAMM</name>
<dbReference type="GO" id="GO:0019305">
    <property type="term" value="P:dTDP-rhamnose biosynthetic process"/>
    <property type="evidence" value="ECO:0007669"/>
    <property type="project" value="UniProtKB-UniPathway"/>
</dbReference>
<evidence type="ECO:0000256" key="6">
    <source>
        <dbReference type="RuleBase" id="RU364082"/>
    </source>
</evidence>
<keyword evidence="6" id="KW-0521">NADP</keyword>
<dbReference type="AlphaFoldDB" id="A0A411WP55"/>
<organism evidence="8 9">
    <name type="scientific">Limnobaculum zhutongyuii</name>
    <dbReference type="NCBI Taxonomy" id="2498113"/>
    <lineage>
        <taxon>Bacteria</taxon>
        <taxon>Pseudomonadati</taxon>
        <taxon>Pseudomonadota</taxon>
        <taxon>Gammaproteobacteria</taxon>
        <taxon>Enterobacterales</taxon>
        <taxon>Budviciaceae</taxon>
        <taxon>Limnobaculum</taxon>
    </lineage>
</organism>
<dbReference type="OrthoDB" id="9803892at2"/>
<comment type="similarity">
    <text evidence="2 6">Belongs to the dTDP-4-dehydrorhamnose reductase family.</text>
</comment>
<dbReference type="CDD" id="cd05254">
    <property type="entry name" value="dTDP_HR_like_SDR_e"/>
    <property type="match status" value="1"/>
</dbReference>
<feature type="domain" description="RmlD-like substrate binding" evidence="7">
    <location>
        <begin position="3"/>
        <end position="230"/>
    </location>
</feature>
<keyword evidence="6" id="KW-0560">Oxidoreductase</keyword>
<dbReference type="InterPro" id="IPR036291">
    <property type="entry name" value="NAD(P)-bd_dom_sf"/>
</dbReference>
<dbReference type="EC" id="1.1.1.133" evidence="3 6"/>
<dbReference type="RefSeq" id="WP_130592893.1">
    <property type="nucleotide sequence ID" value="NZ_CP034752.1"/>
</dbReference>
<evidence type="ECO:0000256" key="4">
    <source>
        <dbReference type="ARBA" id="ARBA00017099"/>
    </source>
</evidence>
<evidence type="ECO:0000313" key="8">
    <source>
        <dbReference type="EMBL" id="QBH97936.1"/>
    </source>
</evidence>
<sequence>MKTILILGANGMLGNSIFRFLSSNVHCNVIGTVRDLKSYSSQMNNVRNIIELNDVFDKDTLTDLIKKVDYVINCIGIIKQKDSVDYLNCIKVNTYLPHYLASICSDTGSRLIHFSTDCIFDGTKGNYLDDDLPDAKDLYGRSKSLGEVSYGNHLTLRTSIIGHEINSHLSLVDWFLNAKSPINGYSKAIFSGLPTREIARFILEKIILTEKSISGLYNLSASPISKYDLLILINSCYQSNKSINNDVSFVIDRSLNSEKLRAAVNFYPDEWPDLISIMHEDYINLNEYRHVK</sequence>
<reference evidence="8 9" key="1">
    <citation type="submission" date="2019-03" db="EMBL/GenBank/DDBJ databases">
        <title>Pragia sp. nov. isolated from the gut tract of Carduelis flavirostris.</title>
        <authorList>
            <person name="Ge Y."/>
        </authorList>
    </citation>
    <scope>NUCLEOTIDE SEQUENCE [LARGE SCALE GENOMIC DNA]</scope>
    <source>
        <strain evidence="8 9">CF-458</strain>
    </source>
</reference>
<dbReference type="PANTHER" id="PTHR10491:SF4">
    <property type="entry name" value="METHIONINE ADENOSYLTRANSFERASE 2 SUBUNIT BETA"/>
    <property type="match status" value="1"/>
</dbReference>
<evidence type="ECO:0000313" key="9">
    <source>
        <dbReference type="Proteomes" id="UP000293154"/>
    </source>
</evidence>
<evidence type="ECO:0000256" key="5">
    <source>
        <dbReference type="ARBA" id="ARBA00048200"/>
    </source>
</evidence>
<dbReference type="PANTHER" id="PTHR10491">
    <property type="entry name" value="DTDP-4-DEHYDRORHAMNOSE REDUCTASE"/>
    <property type="match status" value="1"/>
</dbReference>
<dbReference type="InterPro" id="IPR005913">
    <property type="entry name" value="dTDP_dehydrorham_reduct"/>
</dbReference>
<evidence type="ECO:0000259" key="7">
    <source>
        <dbReference type="Pfam" id="PF04321"/>
    </source>
</evidence>
<dbReference type="Pfam" id="PF04321">
    <property type="entry name" value="RmlD_sub_bind"/>
    <property type="match status" value="1"/>
</dbReference>
<gene>
    <name evidence="8" type="ORF">EKN56_16980</name>
</gene>
<dbReference type="UniPathway" id="UPA00281"/>
<dbReference type="SUPFAM" id="SSF51735">
    <property type="entry name" value="NAD(P)-binding Rossmann-fold domains"/>
    <property type="match status" value="1"/>
</dbReference>
<dbReference type="GO" id="GO:0005829">
    <property type="term" value="C:cytosol"/>
    <property type="evidence" value="ECO:0007669"/>
    <property type="project" value="TreeGrafter"/>
</dbReference>
<comment type="catalytic activity">
    <reaction evidence="5 6">
        <text>dTDP-beta-L-rhamnose + NADP(+) = dTDP-4-dehydro-beta-L-rhamnose + NADPH + H(+)</text>
        <dbReference type="Rhea" id="RHEA:21796"/>
        <dbReference type="ChEBI" id="CHEBI:15378"/>
        <dbReference type="ChEBI" id="CHEBI:57510"/>
        <dbReference type="ChEBI" id="CHEBI:57783"/>
        <dbReference type="ChEBI" id="CHEBI:58349"/>
        <dbReference type="ChEBI" id="CHEBI:62830"/>
        <dbReference type="EC" id="1.1.1.133"/>
    </reaction>
</comment>
<accession>A0A411WP55</accession>
<dbReference type="Gene3D" id="3.40.50.720">
    <property type="entry name" value="NAD(P)-binding Rossmann-like Domain"/>
    <property type="match status" value="1"/>
</dbReference>
<dbReference type="EMBL" id="CP034752">
    <property type="protein sequence ID" value="QBH97936.1"/>
    <property type="molecule type" value="Genomic_DNA"/>
</dbReference>
<dbReference type="Proteomes" id="UP000293154">
    <property type="component" value="Chromosome"/>
</dbReference>
<comment type="function">
    <text evidence="6">Catalyzes the reduction of dTDP-6-deoxy-L-lyxo-4-hexulose to yield dTDP-L-rhamnose.</text>
</comment>
<dbReference type="UniPathway" id="UPA00124"/>
<comment type="cofactor">
    <cofactor evidence="6">
        <name>Mg(2+)</name>
        <dbReference type="ChEBI" id="CHEBI:18420"/>
    </cofactor>
    <text evidence="6">Binds 1 Mg(2+) ion per monomer.</text>
</comment>
<evidence type="ECO:0000256" key="1">
    <source>
        <dbReference type="ARBA" id="ARBA00004781"/>
    </source>
</evidence>
<protein>
    <recommendedName>
        <fullName evidence="4 6">dTDP-4-dehydrorhamnose reductase</fullName>
        <ecNumber evidence="3 6">1.1.1.133</ecNumber>
    </recommendedName>
</protein>
<keyword evidence="9" id="KW-1185">Reference proteome</keyword>
<proteinExistence type="inferred from homology"/>